<comment type="function">
    <text evidence="7">Catalyzes the transfer of a N-acetyl-glucosamine moiety to 1D-myo-inositol 3-phosphate to produce 1D-myo-inositol 2-acetamido-2-deoxy-glucopyranoside 3-phosphate in the mycothiol biosynthesis pathway.</text>
</comment>
<dbReference type="GO" id="GO:0000287">
    <property type="term" value="F:magnesium ion binding"/>
    <property type="evidence" value="ECO:0007669"/>
    <property type="project" value="UniProtKB-UniRule"/>
</dbReference>
<dbReference type="EC" id="2.4.1.250" evidence="7"/>
<keyword evidence="4 7" id="KW-0479">Metal-binding</keyword>
<evidence type="ECO:0000256" key="5">
    <source>
        <dbReference type="ARBA" id="ARBA00022842"/>
    </source>
</evidence>
<keyword evidence="2 7" id="KW-0328">Glycosyltransferase</keyword>
<comment type="subunit">
    <text evidence="7">Homodimer.</text>
</comment>
<feature type="binding site" evidence="7">
    <location>
        <position position="18"/>
    </location>
    <ligand>
        <name>1D-myo-inositol 3-phosphate</name>
        <dbReference type="ChEBI" id="CHEBI:58401"/>
    </ligand>
</feature>
<feature type="binding site" evidence="7">
    <location>
        <position position="314"/>
    </location>
    <ligand>
        <name>Mg(2+)</name>
        <dbReference type="ChEBI" id="CHEBI:18420"/>
    </ligand>
</feature>
<dbReference type="HAMAP" id="MF_01695">
    <property type="entry name" value="MshA"/>
    <property type="match status" value="1"/>
</dbReference>
<dbReference type="CDD" id="cd03800">
    <property type="entry name" value="GT4_sucrose_synthase"/>
    <property type="match status" value="1"/>
</dbReference>
<dbReference type="Gene3D" id="3.40.50.2000">
    <property type="entry name" value="Glycogen Phosphorylase B"/>
    <property type="match status" value="2"/>
</dbReference>
<feature type="domain" description="Glycosyl transferase family 1" evidence="8">
    <location>
        <begin position="216"/>
        <end position="391"/>
    </location>
</feature>
<dbReference type="InterPro" id="IPR017814">
    <property type="entry name" value="Mycothiol_biosynthesis_MshA"/>
</dbReference>
<dbReference type="Pfam" id="PF00534">
    <property type="entry name" value="Glycos_transf_1"/>
    <property type="match status" value="1"/>
</dbReference>
<dbReference type="InterPro" id="IPR028098">
    <property type="entry name" value="Glyco_trans_4-like_N"/>
</dbReference>
<evidence type="ECO:0000256" key="7">
    <source>
        <dbReference type="HAMAP-Rule" id="MF_01695"/>
    </source>
</evidence>
<evidence type="ECO:0000256" key="1">
    <source>
        <dbReference type="ARBA" id="ARBA00008449"/>
    </source>
</evidence>
<dbReference type="OrthoDB" id="9810929at2"/>
<evidence type="ECO:0000256" key="6">
    <source>
        <dbReference type="ARBA" id="ARBA00048131"/>
    </source>
</evidence>
<feature type="binding site" evidence="7">
    <location>
        <position position="312"/>
    </location>
    <ligand>
        <name>Mg(2+)</name>
        <dbReference type="ChEBI" id="CHEBI:18420"/>
    </ligand>
</feature>
<feature type="binding site" evidence="7">
    <location>
        <position position="120"/>
    </location>
    <ligand>
        <name>1D-myo-inositol 3-phosphate</name>
        <dbReference type="ChEBI" id="CHEBI:58401"/>
    </ligand>
</feature>
<name>A0A3S3EBF9_9NOCA</name>
<keyword evidence="5 7" id="KW-0460">Magnesium</keyword>
<evidence type="ECO:0000259" key="9">
    <source>
        <dbReference type="Pfam" id="PF13579"/>
    </source>
</evidence>
<feature type="binding site" evidence="7">
    <location>
        <begin position="24"/>
        <end position="25"/>
    </location>
    <ligand>
        <name>UDP-N-acetyl-alpha-D-glucosamine</name>
        <dbReference type="ChEBI" id="CHEBI:57705"/>
    </ligand>
</feature>
<evidence type="ECO:0000313" key="11">
    <source>
        <dbReference type="Proteomes" id="UP000286208"/>
    </source>
</evidence>
<feature type="binding site" evidence="7">
    <location>
        <position position="332"/>
    </location>
    <ligand>
        <name>UDP-N-acetyl-alpha-D-glucosamine</name>
        <dbReference type="ChEBI" id="CHEBI:57705"/>
    </ligand>
</feature>
<feature type="binding site" evidence="7">
    <location>
        <begin position="29"/>
        <end position="34"/>
    </location>
    <ligand>
        <name>1D-myo-inositol 3-phosphate</name>
        <dbReference type="ChEBI" id="CHEBI:58401"/>
    </ligand>
</feature>
<protein>
    <recommendedName>
        <fullName evidence="7">D-inositol-3-phosphate glycosyltransferase</fullName>
        <ecNumber evidence="7">2.4.1.250</ecNumber>
    </recommendedName>
    <alternativeName>
        <fullName evidence="7">N-acetylglucosamine-inositol-phosphate N-acetylglucosaminyltransferase</fullName>
        <shortName evidence="7">GlcNAc-Ins-P N-acetylglucosaminyltransferase</shortName>
    </alternativeName>
</protein>
<comment type="catalytic activity">
    <reaction evidence="6 7">
        <text>1D-myo-inositol 3-phosphate + UDP-N-acetyl-alpha-D-glucosamine = 1D-myo-inositol 2-acetamido-2-deoxy-alpha-D-glucopyranoside 3-phosphate + UDP + H(+)</text>
        <dbReference type="Rhea" id="RHEA:26188"/>
        <dbReference type="ChEBI" id="CHEBI:15378"/>
        <dbReference type="ChEBI" id="CHEBI:57705"/>
        <dbReference type="ChEBI" id="CHEBI:58223"/>
        <dbReference type="ChEBI" id="CHEBI:58401"/>
        <dbReference type="ChEBI" id="CHEBI:58892"/>
        <dbReference type="EC" id="2.4.1.250"/>
    </reaction>
</comment>
<keyword evidence="3 7" id="KW-0808">Transferase</keyword>
<dbReference type="GO" id="GO:0102710">
    <property type="term" value="F:D-inositol-3-phosphate glycosyltransferase activity"/>
    <property type="evidence" value="ECO:0007669"/>
    <property type="project" value="UniProtKB-EC"/>
</dbReference>
<evidence type="ECO:0000256" key="4">
    <source>
        <dbReference type="ARBA" id="ARBA00022723"/>
    </source>
</evidence>
<feature type="binding site" evidence="7">
    <location>
        <position position="87"/>
    </location>
    <ligand>
        <name>1D-myo-inositol 3-phosphate</name>
        <dbReference type="ChEBI" id="CHEBI:58401"/>
    </ligand>
</feature>
<dbReference type="PANTHER" id="PTHR12526:SF510">
    <property type="entry name" value="D-INOSITOL 3-PHOSPHATE GLYCOSYLTRANSFERASE"/>
    <property type="match status" value="1"/>
</dbReference>
<dbReference type="GO" id="GO:0008375">
    <property type="term" value="F:acetylglucosaminyltransferase activity"/>
    <property type="evidence" value="ECO:0007669"/>
    <property type="project" value="UniProtKB-UniRule"/>
</dbReference>
<dbReference type="InterPro" id="IPR001296">
    <property type="entry name" value="Glyco_trans_1"/>
</dbReference>
<dbReference type="EMBL" id="RKLP01000003">
    <property type="protein sequence ID" value="RVW10131.1"/>
    <property type="molecule type" value="Genomic_DNA"/>
</dbReference>
<feature type="binding site" evidence="7">
    <location>
        <position position="144"/>
    </location>
    <ligand>
        <name>1D-myo-inositol 3-phosphate</name>
        <dbReference type="ChEBI" id="CHEBI:58401"/>
    </ligand>
</feature>
<evidence type="ECO:0000256" key="2">
    <source>
        <dbReference type="ARBA" id="ARBA00022676"/>
    </source>
</evidence>
<feature type="domain" description="Glycosyltransferase subfamily 4-like N-terminal" evidence="9">
    <location>
        <begin position="31"/>
        <end position="206"/>
    </location>
</feature>
<gene>
    <name evidence="7 10" type="primary">mshA</name>
    <name evidence="10" type="ORF">EGT67_07900</name>
</gene>
<evidence type="ECO:0000259" key="8">
    <source>
        <dbReference type="Pfam" id="PF00534"/>
    </source>
</evidence>
<reference evidence="10 11" key="1">
    <citation type="submission" date="2018-11" db="EMBL/GenBank/DDBJ databases">
        <title>Rhodococcus spongicola sp. nov. and Rhodococcus xishaensis sp. nov. from marine sponges.</title>
        <authorList>
            <person name="Li L."/>
            <person name="Lin H.W."/>
        </authorList>
    </citation>
    <scope>NUCLEOTIDE SEQUENCE [LARGE SCALE GENOMIC DNA]</scope>
    <source>
        <strain evidence="10 11">CCTCC AB2014297</strain>
    </source>
</reference>
<dbReference type="Pfam" id="PF13579">
    <property type="entry name" value="Glyco_trans_4_4"/>
    <property type="match status" value="1"/>
</dbReference>
<comment type="caution">
    <text evidence="10">The sequence shown here is derived from an EMBL/GenBank/DDBJ whole genome shotgun (WGS) entry which is preliminary data.</text>
</comment>
<sequence>MTPKHSAGPRRVAVLSVHTSPLAQPGTGDAGGMNVYVLQTAIQLARRGVEVDIFTRATSSATPVVQEAAPGVRVRNIAAGPYEGLDKHELPTQLCAFAAGVLREEVRHEPGYYDLVHSHYWLSGQVGWLARDRWGVPLVHTAHTLAAVKNASLADGDTPEPAARQIGEQQVVAEADRLTANTTDEAAQLTSIYGASPSKIDVVAPGADLGRYRPGDRREARAALGLDPSETIVTFVGRIQPLKAPDVLLRAAAEVIAREPGLPLRVLVVGGPSGTGLERPDSLIELADTLGVRASVTFLPPQPPDRLADVYRASDLVAVPSYSESFGLVAIEAQACGTPVIAADVGGLGVAVSDGRTGLLVQGHRIDDWASALQSLVTAPDRLDELGARATRHAENFSWEHTADALLASYRAATARYQRMSGEGGEFSPRRSRGLWKLRRTSGVRA</sequence>
<evidence type="ECO:0000313" key="10">
    <source>
        <dbReference type="EMBL" id="RVW10131.1"/>
    </source>
</evidence>
<feature type="binding site" evidence="7">
    <location>
        <position position="32"/>
    </location>
    <ligand>
        <name>UDP-N-acetyl-alpha-D-glucosamine</name>
        <dbReference type="ChEBI" id="CHEBI:57705"/>
    </ligand>
</feature>
<dbReference type="RefSeq" id="WP_127915516.1">
    <property type="nucleotide sequence ID" value="NZ_RKLP01000003.1"/>
</dbReference>
<feature type="binding site" evidence="7">
    <location>
        <position position="164"/>
    </location>
    <ligand>
        <name>1D-myo-inositol 3-phosphate</name>
        <dbReference type="ChEBI" id="CHEBI:58401"/>
    </ligand>
</feature>
<feature type="binding site" evidence="7">
    <location>
        <position position="238"/>
    </location>
    <ligand>
        <name>UDP-N-acetyl-alpha-D-glucosamine</name>
        <dbReference type="ChEBI" id="CHEBI:57705"/>
    </ligand>
</feature>
<dbReference type="Proteomes" id="UP000286208">
    <property type="component" value="Unassembled WGS sequence"/>
</dbReference>
<dbReference type="NCBIfam" id="TIGR03449">
    <property type="entry name" value="mycothiol_MshA"/>
    <property type="match status" value="1"/>
</dbReference>
<feature type="binding site" evidence="7">
    <location>
        <position position="243"/>
    </location>
    <ligand>
        <name>UDP-N-acetyl-alpha-D-glucosamine</name>
        <dbReference type="ChEBI" id="CHEBI:57705"/>
    </ligand>
</feature>
<feature type="binding site" evidence="7">
    <location>
        <position position="324"/>
    </location>
    <ligand>
        <name>UDP-N-acetyl-alpha-D-glucosamine</name>
        <dbReference type="ChEBI" id="CHEBI:57705"/>
    </ligand>
</feature>
<organism evidence="10 11">
    <name type="scientific">Prescottella agglutinans</name>
    <dbReference type="NCBI Taxonomy" id="1644129"/>
    <lineage>
        <taxon>Bacteria</taxon>
        <taxon>Bacillati</taxon>
        <taxon>Actinomycetota</taxon>
        <taxon>Actinomycetes</taxon>
        <taxon>Mycobacteriales</taxon>
        <taxon>Nocardiaceae</taxon>
        <taxon>Prescottella</taxon>
    </lineage>
</organism>
<evidence type="ECO:0000256" key="3">
    <source>
        <dbReference type="ARBA" id="ARBA00022679"/>
    </source>
</evidence>
<feature type="binding site" evidence="7">
    <location>
        <position position="338"/>
    </location>
    <ligand>
        <name>Mg(2+)</name>
        <dbReference type="ChEBI" id="CHEBI:18420"/>
    </ligand>
</feature>
<accession>A0A3S3EBF9</accession>
<dbReference type="AlphaFoldDB" id="A0A3S3EBF9"/>
<comment type="similarity">
    <text evidence="1 7">Belongs to the glycosyltransferase group 1 family. MshA subfamily.</text>
</comment>
<keyword evidence="11" id="KW-1185">Reference proteome</keyword>
<proteinExistence type="inferred from homology"/>
<dbReference type="SUPFAM" id="SSF53756">
    <property type="entry name" value="UDP-Glycosyltransferase/glycogen phosphorylase"/>
    <property type="match status" value="1"/>
</dbReference>
<feature type="binding site" evidence="7">
    <location>
        <position position="302"/>
    </location>
    <ligand>
        <name>UDP-N-acetyl-alpha-D-glucosamine</name>
        <dbReference type="ChEBI" id="CHEBI:57705"/>
    </ligand>
</feature>
<dbReference type="GO" id="GO:0010125">
    <property type="term" value="P:mycothiol biosynthetic process"/>
    <property type="evidence" value="ECO:0007669"/>
    <property type="project" value="UniProtKB-UniRule"/>
</dbReference>
<feature type="binding site" evidence="7">
    <location>
        <position position="311"/>
    </location>
    <ligand>
        <name>Mg(2+)</name>
        <dbReference type="ChEBI" id="CHEBI:18420"/>
    </ligand>
</feature>
<dbReference type="PANTHER" id="PTHR12526">
    <property type="entry name" value="GLYCOSYLTRANSFERASE"/>
    <property type="match status" value="1"/>
</dbReference>